<evidence type="ECO:0000256" key="2">
    <source>
        <dbReference type="ARBA" id="ARBA00022692"/>
    </source>
</evidence>
<evidence type="ECO:0000256" key="3">
    <source>
        <dbReference type="ARBA" id="ARBA00022989"/>
    </source>
</evidence>
<dbReference type="Proteomes" id="UP000700596">
    <property type="component" value="Unassembled WGS sequence"/>
</dbReference>
<evidence type="ECO:0000313" key="8">
    <source>
        <dbReference type="EMBL" id="KAH7114454.1"/>
    </source>
</evidence>
<evidence type="ECO:0000256" key="6">
    <source>
        <dbReference type="SAM" id="Phobius"/>
    </source>
</evidence>
<keyword evidence="3 6" id="KW-1133">Transmembrane helix</keyword>
<feature type="transmembrane region" description="Helical" evidence="6">
    <location>
        <begin position="485"/>
        <end position="506"/>
    </location>
</feature>
<dbReference type="PANTHER" id="PTHR23502:SF33">
    <property type="entry name" value="MAJOR FACILITATOR SUPERFAMILY (MFS) PROFILE DOMAIN-CONTAINING PROTEIN-RELATED"/>
    <property type="match status" value="1"/>
</dbReference>
<feature type="transmembrane region" description="Helical" evidence="6">
    <location>
        <begin position="236"/>
        <end position="259"/>
    </location>
</feature>
<dbReference type="GO" id="GO:0016020">
    <property type="term" value="C:membrane"/>
    <property type="evidence" value="ECO:0007669"/>
    <property type="project" value="UniProtKB-SubCell"/>
</dbReference>
<keyword evidence="9" id="KW-1185">Reference proteome</keyword>
<comment type="subcellular location">
    <subcellularLocation>
        <location evidence="1">Membrane</location>
        <topology evidence="1">Multi-pass membrane protein</topology>
    </subcellularLocation>
</comment>
<dbReference type="GO" id="GO:0042908">
    <property type="term" value="P:xenobiotic transport"/>
    <property type="evidence" value="ECO:0007669"/>
    <property type="project" value="UniProtKB-ARBA"/>
</dbReference>
<dbReference type="PROSITE" id="PS50850">
    <property type="entry name" value="MFS"/>
    <property type="match status" value="1"/>
</dbReference>
<dbReference type="OrthoDB" id="5296287at2759"/>
<feature type="transmembrane region" description="Helical" evidence="6">
    <location>
        <begin position="425"/>
        <end position="444"/>
    </location>
</feature>
<dbReference type="GO" id="GO:0022857">
    <property type="term" value="F:transmembrane transporter activity"/>
    <property type="evidence" value="ECO:0007669"/>
    <property type="project" value="InterPro"/>
</dbReference>
<dbReference type="FunFam" id="1.20.1250.20:FF:000460">
    <property type="entry name" value="MFS multidrug transporter, putative"/>
    <property type="match status" value="1"/>
</dbReference>
<dbReference type="AlphaFoldDB" id="A0A9P9IC86"/>
<dbReference type="InterPro" id="IPR011701">
    <property type="entry name" value="MFS"/>
</dbReference>
<proteinExistence type="predicted"/>
<feature type="transmembrane region" description="Helical" evidence="6">
    <location>
        <begin position="202"/>
        <end position="224"/>
    </location>
</feature>
<evidence type="ECO:0000256" key="1">
    <source>
        <dbReference type="ARBA" id="ARBA00004141"/>
    </source>
</evidence>
<dbReference type="EMBL" id="JAGMWT010000017">
    <property type="protein sequence ID" value="KAH7114454.1"/>
    <property type="molecule type" value="Genomic_DNA"/>
</dbReference>
<keyword evidence="4 6" id="KW-0472">Membrane</keyword>
<organism evidence="8 9">
    <name type="scientific">Dendryphion nanum</name>
    <dbReference type="NCBI Taxonomy" id="256645"/>
    <lineage>
        <taxon>Eukaryota</taxon>
        <taxon>Fungi</taxon>
        <taxon>Dikarya</taxon>
        <taxon>Ascomycota</taxon>
        <taxon>Pezizomycotina</taxon>
        <taxon>Dothideomycetes</taxon>
        <taxon>Pleosporomycetidae</taxon>
        <taxon>Pleosporales</taxon>
        <taxon>Torulaceae</taxon>
        <taxon>Dendryphion</taxon>
    </lineage>
</organism>
<dbReference type="SUPFAM" id="SSF103473">
    <property type="entry name" value="MFS general substrate transporter"/>
    <property type="match status" value="1"/>
</dbReference>
<feature type="compositionally biased region" description="Basic and acidic residues" evidence="5">
    <location>
        <begin position="26"/>
        <end position="51"/>
    </location>
</feature>
<feature type="transmembrane region" description="Helical" evidence="6">
    <location>
        <begin position="108"/>
        <end position="132"/>
    </location>
</feature>
<feature type="transmembrane region" description="Helical" evidence="6">
    <location>
        <begin position="177"/>
        <end position="196"/>
    </location>
</feature>
<dbReference type="InterPro" id="IPR036259">
    <property type="entry name" value="MFS_trans_sf"/>
</dbReference>
<feature type="transmembrane region" description="Helical" evidence="6">
    <location>
        <begin position="384"/>
        <end position="404"/>
    </location>
</feature>
<name>A0A9P9IC86_9PLEO</name>
<evidence type="ECO:0000256" key="5">
    <source>
        <dbReference type="SAM" id="MobiDB-lite"/>
    </source>
</evidence>
<dbReference type="GO" id="GO:0140115">
    <property type="term" value="P:export across plasma membrane"/>
    <property type="evidence" value="ECO:0007669"/>
    <property type="project" value="UniProtKB-ARBA"/>
</dbReference>
<dbReference type="InterPro" id="IPR020846">
    <property type="entry name" value="MFS_dom"/>
</dbReference>
<dbReference type="Pfam" id="PF07690">
    <property type="entry name" value="MFS_1"/>
    <property type="match status" value="1"/>
</dbReference>
<dbReference type="CDD" id="cd17323">
    <property type="entry name" value="MFS_Tpo1_MDR_like"/>
    <property type="match status" value="1"/>
</dbReference>
<accession>A0A9P9IC86</accession>
<feature type="transmembrane region" description="Helical" evidence="6">
    <location>
        <begin position="339"/>
        <end position="364"/>
    </location>
</feature>
<evidence type="ECO:0000259" key="7">
    <source>
        <dbReference type="PROSITE" id="PS50850"/>
    </source>
</evidence>
<dbReference type="PROSITE" id="PS00216">
    <property type="entry name" value="SUGAR_TRANSPORT_1"/>
    <property type="match status" value="1"/>
</dbReference>
<comment type="caution">
    <text evidence="8">The sequence shown here is derived from an EMBL/GenBank/DDBJ whole genome shotgun (WGS) entry which is preliminary data.</text>
</comment>
<sequence length="552" mass="61283">MTAPLAREKETAIRHSSSQEDVSIGRGDDLAEKEQVVEAADEKDRQTIRDDNDLENGDLERHLSRKSSRKTKLPREVYPLMDLDQGLVGWESQDDPTNPRNFVENRKWFTLGLVAAITFLSPLTSSIFAPGIPFVNVEFHNTSQYLGAFAISVFVLGFSVGPLFLSPLSEIYGRRIVLNSANVAFCGFTLGCALAPNLTGLIIMRFLAGVGGSACLTIASGIIADLFQPEQRGKAMAFYSLGVLFGPVLGPIIGGFIAQRAGWRWDFYVGFIMGVILTGGLIVLLRETNPIVLMEWKTNKMKKELNRQDLRNVYTHTKDPATLTRYYVLTRGMYRPIKLLFTSPIVFLFSIYMSFIFGLLFLLFTTITSVYIRTYGWSAEMTGLAYLGVGCGFFCGIAFVAKTSDATIIRLTKRNNGVYEPEMRLPTCVFFGFLIPISLFWYGWATEKRVHWIVPIIGLLPFGFGMMGIFAPIQTYLIDAFPQYAASAVAGMTALRCLFGAVLPLGAPAMYANLGLGWGNSVLGFIAVAMIPFPAIIYKYGAEIRRRWPVDL</sequence>
<feature type="compositionally biased region" description="Basic and acidic residues" evidence="5">
    <location>
        <begin position="1"/>
        <end position="13"/>
    </location>
</feature>
<gene>
    <name evidence="8" type="ORF">B0J11DRAFT_136728</name>
</gene>
<evidence type="ECO:0000256" key="4">
    <source>
        <dbReference type="ARBA" id="ARBA00023136"/>
    </source>
</evidence>
<evidence type="ECO:0000313" key="9">
    <source>
        <dbReference type="Proteomes" id="UP000700596"/>
    </source>
</evidence>
<dbReference type="InterPro" id="IPR005829">
    <property type="entry name" value="Sugar_transporter_CS"/>
</dbReference>
<feature type="region of interest" description="Disordered" evidence="5">
    <location>
        <begin position="1"/>
        <end position="55"/>
    </location>
</feature>
<feature type="transmembrane region" description="Helical" evidence="6">
    <location>
        <begin position="265"/>
        <end position="285"/>
    </location>
</feature>
<dbReference type="PANTHER" id="PTHR23502">
    <property type="entry name" value="MAJOR FACILITATOR SUPERFAMILY"/>
    <property type="match status" value="1"/>
</dbReference>
<protein>
    <submittedName>
        <fullName evidence="8">Major facilitator superfamily domain-containing protein</fullName>
    </submittedName>
</protein>
<feature type="transmembrane region" description="Helical" evidence="6">
    <location>
        <begin position="518"/>
        <end position="538"/>
    </location>
</feature>
<reference evidence="8" key="1">
    <citation type="journal article" date="2021" name="Nat. Commun.">
        <title>Genetic determinants of endophytism in the Arabidopsis root mycobiome.</title>
        <authorList>
            <person name="Mesny F."/>
            <person name="Miyauchi S."/>
            <person name="Thiergart T."/>
            <person name="Pickel B."/>
            <person name="Atanasova L."/>
            <person name="Karlsson M."/>
            <person name="Huettel B."/>
            <person name="Barry K.W."/>
            <person name="Haridas S."/>
            <person name="Chen C."/>
            <person name="Bauer D."/>
            <person name="Andreopoulos W."/>
            <person name="Pangilinan J."/>
            <person name="LaButti K."/>
            <person name="Riley R."/>
            <person name="Lipzen A."/>
            <person name="Clum A."/>
            <person name="Drula E."/>
            <person name="Henrissat B."/>
            <person name="Kohler A."/>
            <person name="Grigoriev I.V."/>
            <person name="Martin F.M."/>
            <person name="Hacquard S."/>
        </authorList>
    </citation>
    <scope>NUCLEOTIDE SEQUENCE</scope>
    <source>
        <strain evidence="8">MPI-CAGE-CH-0243</strain>
    </source>
</reference>
<keyword evidence="2 6" id="KW-0812">Transmembrane</keyword>
<feature type="transmembrane region" description="Helical" evidence="6">
    <location>
        <begin position="144"/>
        <end position="165"/>
    </location>
</feature>
<feature type="domain" description="Major facilitator superfamily (MFS) profile" evidence="7">
    <location>
        <begin position="110"/>
        <end position="547"/>
    </location>
</feature>
<feature type="transmembrane region" description="Helical" evidence="6">
    <location>
        <begin position="450"/>
        <end position="473"/>
    </location>
</feature>
<dbReference type="Gene3D" id="1.20.1250.20">
    <property type="entry name" value="MFS general substrate transporter like domains"/>
    <property type="match status" value="1"/>
</dbReference>